<evidence type="ECO:0000313" key="4">
    <source>
        <dbReference type="EMBL" id="TXB64427.1"/>
    </source>
</evidence>
<dbReference type="RefSeq" id="WP_147166722.1">
    <property type="nucleotide sequence ID" value="NZ_VOOR01000011.1"/>
</dbReference>
<dbReference type="PANTHER" id="PTHR28004">
    <property type="entry name" value="ZGC:162816-RELATED"/>
    <property type="match status" value="1"/>
</dbReference>
<dbReference type="Pfam" id="PF14031">
    <property type="entry name" value="D-ser_dehydrat"/>
    <property type="match status" value="1"/>
</dbReference>
<accession>A0A5C6RQI1</accession>
<dbReference type="Proteomes" id="UP000321580">
    <property type="component" value="Unassembled WGS sequence"/>
</dbReference>
<dbReference type="Gene3D" id="2.40.37.20">
    <property type="entry name" value="D-serine dehydratase-like domain"/>
    <property type="match status" value="1"/>
</dbReference>
<dbReference type="AlphaFoldDB" id="A0A5C6RQI1"/>
<dbReference type="SUPFAM" id="SSF51419">
    <property type="entry name" value="PLP-binding barrel"/>
    <property type="match status" value="1"/>
</dbReference>
<protein>
    <submittedName>
        <fullName evidence="4">Alanine racemase</fullName>
    </submittedName>
</protein>
<proteinExistence type="inferred from homology"/>
<organism evidence="4 5">
    <name type="scientific">Phaeodactylibacter luteus</name>
    <dbReference type="NCBI Taxonomy" id="1564516"/>
    <lineage>
        <taxon>Bacteria</taxon>
        <taxon>Pseudomonadati</taxon>
        <taxon>Bacteroidota</taxon>
        <taxon>Saprospiria</taxon>
        <taxon>Saprospirales</taxon>
        <taxon>Haliscomenobacteraceae</taxon>
        <taxon>Phaeodactylibacter</taxon>
    </lineage>
</organism>
<evidence type="ECO:0000313" key="5">
    <source>
        <dbReference type="Proteomes" id="UP000321580"/>
    </source>
</evidence>
<reference evidence="4 5" key="1">
    <citation type="submission" date="2019-08" db="EMBL/GenBank/DDBJ databases">
        <title>Genome of Phaeodactylibacter luteus.</title>
        <authorList>
            <person name="Bowman J.P."/>
        </authorList>
    </citation>
    <scope>NUCLEOTIDE SEQUENCE [LARGE SCALE GENOMIC DNA]</scope>
    <source>
        <strain evidence="4 5">KCTC 42180</strain>
    </source>
</reference>
<dbReference type="Pfam" id="PF01168">
    <property type="entry name" value="Ala_racemase_N"/>
    <property type="match status" value="1"/>
</dbReference>
<feature type="domain" description="D-serine dehydratase-like" evidence="3">
    <location>
        <begin position="248"/>
        <end position="355"/>
    </location>
</feature>
<dbReference type="InterPro" id="IPR026956">
    <property type="entry name" value="D-ser_dehydrat-like_dom"/>
</dbReference>
<dbReference type="PANTHER" id="PTHR28004:SF2">
    <property type="entry name" value="D-SERINE DEHYDRATASE"/>
    <property type="match status" value="1"/>
</dbReference>
<evidence type="ECO:0000256" key="1">
    <source>
        <dbReference type="ARBA" id="ARBA00005323"/>
    </source>
</evidence>
<dbReference type="InterPro" id="IPR001608">
    <property type="entry name" value="Ala_racemase_N"/>
</dbReference>
<keyword evidence="5" id="KW-1185">Reference proteome</keyword>
<dbReference type="InterPro" id="IPR042208">
    <property type="entry name" value="D-ser_dehydrat-like_sf"/>
</dbReference>
<gene>
    <name evidence="4" type="ORF">FRY97_06935</name>
</gene>
<dbReference type="SMART" id="SM01119">
    <property type="entry name" value="D-ser_dehydrat"/>
    <property type="match status" value="1"/>
</dbReference>
<name>A0A5C6RQI1_9BACT</name>
<comment type="similarity">
    <text evidence="1">Belongs to the DSD1 family.</text>
</comment>
<dbReference type="Gene3D" id="3.20.20.10">
    <property type="entry name" value="Alanine racemase"/>
    <property type="match status" value="1"/>
</dbReference>
<evidence type="ECO:0000256" key="2">
    <source>
        <dbReference type="ARBA" id="ARBA00023239"/>
    </source>
</evidence>
<dbReference type="GO" id="GO:0008721">
    <property type="term" value="F:D-serine ammonia-lyase activity"/>
    <property type="evidence" value="ECO:0007669"/>
    <property type="project" value="TreeGrafter"/>
</dbReference>
<evidence type="ECO:0000259" key="3">
    <source>
        <dbReference type="SMART" id="SM01119"/>
    </source>
</evidence>
<dbReference type="InterPro" id="IPR029066">
    <property type="entry name" value="PLP-binding_barrel"/>
</dbReference>
<keyword evidence="2" id="KW-0456">Lyase</keyword>
<sequence>MMDFSWIETPTLLLDERICRRNIQRMAEKARKERIRLRPHFKTPQSLQVGQWFRDAGVHCATVSSLQMARYFADGGWSCLTVAFPVNLREIRSINELASRIRLGLTLEDAAVARRLGELLLHPVDIWVKIDIGNHRTGLRPNDTAAIRETVKAAEQHPLLQLKGFLSHAGQSYQARSQQEIAHVHEQSLSVVQALKQAFPGLQYSLGDTPTASVMSQFPSVDELRPGNFAFYDLMQWQTGACTIADIALALACPIVARHPERREVVLYGGAVHLSKDRLLLPDGSSYFGLPARRLEGKWELFPKGSYLSRLSQEHGILSCTPELFAELEIGSLVHILPVHSCLTANLMKGYRGLGGEYLDMMPATYPEAR</sequence>
<dbReference type="EMBL" id="VOOR01000011">
    <property type="protein sequence ID" value="TXB64427.1"/>
    <property type="molecule type" value="Genomic_DNA"/>
</dbReference>
<dbReference type="InterPro" id="IPR051466">
    <property type="entry name" value="D-amino_acid_metab_enzyme"/>
</dbReference>
<dbReference type="GO" id="GO:0036088">
    <property type="term" value="P:D-serine catabolic process"/>
    <property type="evidence" value="ECO:0007669"/>
    <property type="project" value="TreeGrafter"/>
</dbReference>
<dbReference type="OrthoDB" id="9788869at2"/>
<comment type="caution">
    <text evidence="4">The sequence shown here is derived from an EMBL/GenBank/DDBJ whole genome shotgun (WGS) entry which is preliminary data.</text>
</comment>